<dbReference type="VEuPathDB" id="FungiDB:CC1G_09095"/>
<evidence type="ECO:0000313" key="1">
    <source>
        <dbReference type="EMBL" id="EAU83401.2"/>
    </source>
</evidence>
<protein>
    <submittedName>
        <fullName evidence="1">Uncharacterized protein</fullName>
    </submittedName>
</protein>
<accession>A8P341</accession>
<dbReference type="Proteomes" id="UP000001861">
    <property type="component" value="Unassembled WGS sequence"/>
</dbReference>
<evidence type="ECO:0000313" key="2">
    <source>
        <dbReference type="Proteomes" id="UP000001861"/>
    </source>
</evidence>
<dbReference type="GeneID" id="6015056"/>
<comment type="caution">
    <text evidence="1">The sequence shown here is derived from an EMBL/GenBank/DDBJ whole genome shotgun (WGS) entry which is preliminary data.</text>
</comment>
<proteinExistence type="predicted"/>
<gene>
    <name evidence="1" type="ORF">CC1G_09095</name>
</gene>
<dbReference type="EMBL" id="AACS02000004">
    <property type="protein sequence ID" value="EAU83401.2"/>
    <property type="molecule type" value="Genomic_DNA"/>
</dbReference>
<dbReference type="HOGENOM" id="CLU_2497806_0_0_1"/>
<dbReference type="AlphaFoldDB" id="A8P341"/>
<dbReference type="RefSeq" id="XP_001838467.2">
    <property type="nucleotide sequence ID" value="XM_001838415.2"/>
</dbReference>
<organism evidence="1 2">
    <name type="scientific">Coprinopsis cinerea (strain Okayama-7 / 130 / ATCC MYA-4618 / FGSC 9003)</name>
    <name type="common">Inky cap fungus</name>
    <name type="synonym">Hormographiella aspergillata</name>
    <dbReference type="NCBI Taxonomy" id="240176"/>
    <lineage>
        <taxon>Eukaryota</taxon>
        <taxon>Fungi</taxon>
        <taxon>Dikarya</taxon>
        <taxon>Basidiomycota</taxon>
        <taxon>Agaricomycotina</taxon>
        <taxon>Agaricomycetes</taxon>
        <taxon>Agaricomycetidae</taxon>
        <taxon>Agaricales</taxon>
        <taxon>Agaricineae</taxon>
        <taxon>Psathyrellaceae</taxon>
        <taxon>Coprinopsis</taxon>
    </lineage>
</organism>
<dbReference type="KEGG" id="cci:CC1G_09095"/>
<keyword evidence="2" id="KW-1185">Reference proteome</keyword>
<dbReference type="InParanoid" id="A8P341"/>
<reference evidence="1 2" key="1">
    <citation type="journal article" date="2010" name="Proc. Natl. Acad. Sci. U.S.A.">
        <title>Insights into evolution of multicellular fungi from the assembled chromosomes of the mushroom Coprinopsis cinerea (Coprinus cinereus).</title>
        <authorList>
            <person name="Stajich J.E."/>
            <person name="Wilke S.K."/>
            <person name="Ahren D."/>
            <person name="Au C.H."/>
            <person name="Birren B.W."/>
            <person name="Borodovsky M."/>
            <person name="Burns C."/>
            <person name="Canback B."/>
            <person name="Casselton L.A."/>
            <person name="Cheng C.K."/>
            <person name="Deng J."/>
            <person name="Dietrich F.S."/>
            <person name="Fargo D.C."/>
            <person name="Farman M.L."/>
            <person name="Gathman A.C."/>
            <person name="Goldberg J."/>
            <person name="Guigo R."/>
            <person name="Hoegger P.J."/>
            <person name="Hooker J.B."/>
            <person name="Huggins A."/>
            <person name="James T.Y."/>
            <person name="Kamada T."/>
            <person name="Kilaru S."/>
            <person name="Kodira C."/>
            <person name="Kues U."/>
            <person name="Kupfer D."/>
            <person name="Kwan H.S."/>
            <person name="Lomsadze A."/>
            <person name="Li W."/>
            <person name="Lilly W.W."/>
            <person name="Ma L.J."/>
            <person name="Mackey A.J."/>
            <person name="Manning G."/>
            <person name="Martin F."/>
            <person name="Muraguchi H."/>
            <person name="Natvig D.O."/>
            <person name="Palmerini H."/>
            <person name="Ramesh M.A."/>
            <person name="Rehmeyer C.J."/>
            <person name="Roe B.A."/>
            <person name="Shenoy N."/>
            <person name="Stanke M."/>
            <person name="Ter-Hovhannisyan V."/>
            <person name="Tunlid A."/>
            <person name="Velagapudi R."/>
            <person name="Vision T.J."/>
            <person name="Zeng Q."/>
            <person name="Zolan M.E."/>
            <person name="Pukkila P.J."/>
        </authorList>
    </citation>
    <scope>NUCLEOTIDE SEQUENCE [LARGE SCALE GENOMIC DNA]</scope>
    <source>
        <strain evidence="2">Okayama-7 / 130 / ATCC MYA-4618 / FGSC 9003</strain>
    </source>
</reference>
<name>A8P341_COPC7</name>
<sequence>MSGPQFLHAAPDYGYLSLDGPEMTIIESKEDITVDMDYRVILPRNPGIPLFDRKTLLMKLLTKHGNCAPYLDDLCNPAIARRTFRS</sequence>